<accession>A0AA38VR95</accession>
<name>A0AA38VR95_9PEZI</name>
<dbReference type="AlphaFoldDB" id="A0AA38VR95"/>
<evidence type="ECO:0000313" key="1">
    <source>
        <dbReference type="EMBL" id="KAJ9142394.1"/>
    </source>
</evidence>
<dbReference type="Gene3D" id="3.20.20.190">
    <property type="entry name" value="Phosphatidylinositol (PI) phosphodiesterase"/>
    <property type="match status" value="1"/>
</dbReference>
<dbReference type="InterPro" id="IPR051057">
    <property type="entry name" value="PI-PLC_domain"/>
</dbReference>
<dbReference type="GO" id="GO:0006629">
    <property type="term" value="P:lipid metabolic process"/>
    <property type="evidence" value="ECO:0007669"/>
    <property type="project" value="InterPro"/>
</dbReference>
<proteinExistence type="predicted"/>
<dbReference type="SUPFAM" id="SSF51695">
    <property type="entry name" value="PLC-like phosphodiesterases"/>
    <property type="match status" value="1"/>
</dbReference>
<organism evidence="1 2">
    <name type="scientific">Pleurostoma richardsiae</name>
    <dbReference type="NCBI Taxonomy" id="41990"/>
    <lineage>
        <taxon>Eukaryota</taxon>
        <taxon>Fungi</taxon>
        <taxon>Dikarya</taxon>
        <taxon>Ascomycota</taxon>
        <taxon>Pezizomycotina</taxon>
        <taxon>Sordariomycetes</taxon>
        <taxon>Sordariomycetidae</taxon>
        <taxon>Calosphaeriales</taxon>
        <taxon>Pleurostomataceae</taxon>
        <taxon>Pleurostoma</taxon>
    </lineage>
</organism>
<evidence type="ECO:0000313" key="2">
    <source>
        <dbReference type="Proteomes" id="UP001174694"/>
    </source>
</evidence>
<dbReference type="Proteomes" id="UP001174694">
    <property type="component" value="Unassembled WGS sequence"/>
</dbReference>
<gene>
    <name evidence="1" type="ORF">NKR23_g7137</name>
</gene>
<protein>
    <submittedName>
        <fullName evidence="1">Phospholipase c</fullName>
    </submittedName>
</protein>
<reference evidence="1" key="1">
    <citation type="submission" date="2022-07" db="EMBL/GenBank/DDBJ databases">
        <title>Fungi with potential for degradation of polypropylene.</title>
        <authorList>
            <person name="Gostincar C."/>
        </authorList>
    </citation>
    <scope>NUCLEOTIDE SEQUENCE</scope>
    <source>
        <strain evidence="1">EXF-13308</strain>
    </source>
</reference>
<dbReference type="EMBL" id="JANBVO010000022">
    <property type="protein sequence ID" value="KAJ9142394.1"/>
    <property type="molecule type" value="Genomic_DNA"/>
</dbReference>
<dbReference type="InterPro" id="IPR017946">
    <property type="entry name" value="PLC-like_Pdiesterase_TIM-brl"/>
</dbReference>
<comment type="caution">
    <text evidence="1">The sequence shown here is derived from an EMBL/GenBank/DDBJ whole genome shotgun (WGS) entry which is preliminary data.</text>
</comment>
<dbReference type="GO" id="GO:0008081">
    <property type="term" value="F:phosphoric diester hydrolase activity"/>
    <property type="evidence" value="ECO:0007669"/>
    <property type="project" value="InterPro"/>
</dbReference>
<dbReference type="PANTHER" id="PTHR13593">
    <property type="match status" value="1"/>
</dbReference>
<keyword evidence="2" id="KW-1185">Reference proteome</keyword>
<sequence length="472" mass="50769">MPSKGVQCYTYIAVPGCSIELSVPKQTVVRNELRVFRNEDLEVESKNISSLFDKTGKFSFKVLQNGVMVTEQSIDVNALTGDASDGTMDTIANTPAVLHGSDVIVTYGFYEAGHGAKGLPERHQCYIAVVPNYSGWMGMVAPVGSRGEEKRLTSLVVPAAHDVGMNTLQSCNAVLTRAGGAVVTHLINDNRLVSQIADKISGPAIALIAPNIVASLAITQKDSLNTILQIGARYFEFRPAHCHKIVLPVLPFPDKLYFQHGAIPGMSYEQFLHDVVQFLVAQPTEIVIVQLRWDGVPAECANPSDQELGAYLEDALRLSDGSIIAGNLDDLRNATIGQLRRDRKRLIVMSNVDSLSTYTDPGNATLNGDSIIAAFAGTLTPQNAAGKAFINIQCQATASNIPDAVAYSVLSASATTSCLLATKALCDSKILPWVRDNVLKTCGQQEMVVVMNDFFDGATADIAVQLSRQRLG</sequence>
<dbReference type="PANTHER" id="PTHR13593:SF146">
    <property type="entry name" value="PLC-LIKE PHOSPHODIESTERASE"/>
    <property type="match status" value="1"/>
</dbReference>